<dbReference type="AlphaFoldDB" id="A0A1J7BHE5"/>
<dbReference type="STRING" id="1428644.BIV57_07980"/>
<evidence type="ECO:0000259" key="2">
    <source>
        <dbReference type="Pfam" id="PF03432"/>
    </source>
</evidence>
<feature type="region of interest" description="Disordered" evidence="1">
    <location>
        <begin position="530"/>
        <end position="568"/>
    </location>
</feature>
<evidence type="ECO:0000313" key="4">
    <source>
        <dbReference type="Proteomes" id="UP000243342"/>
    </source>
</evidence>
<evidence type="ECO:0000313" key="3">
    <source>
        <dbReference type="EMBL" id="OIV38005.1"/>
    </source>
</evidence>
<feature type="domain" description="MobA/VirD2-like nuclease" evidence="2">
    <location>
        <begin position="72"/>
        <end position="166"/>
    </location>
</feature>
<protein>
    <recommendedName>
        <fullName evidence="2">MobA/VirD2-like nuclease domain-containing protein</fullName>
    </recommendedName>
</protein>
<feature type="compositionally biased region" description="Basic and acidic residues" evidence="1">
    <location>
        <begin position="549"/>
        <end position="559"/>
    </location>
</feature>
<feature type="region of interest" description="Disordered" evidence="1">
    <location>
        <begin position="168"/>
        <end position="199"/>
    </location>
</feature>
<reference evidence="3 4" key="1">
    <citation type="submission" date="2016-10" db="EMBL/GenBank/DDBJ databases">
        <title>Genome sequence of Streptomyces gilvigriseus MUSC 26.</title>
        <authorList>
            <person name="Lee L.-H."/>
            <person name="Ser H.-L."/>
        </authorList>
    </citation>
    <scope>NUCLEOTIDE SEQUENCE [LARGE SCALE GENOMIC DNA]</scope>
    <source>
        <strain evidence="3 4">MUSC 26</strain>
    </source>
</reference>
<sequence length="568" mass="60987">MVVPNIVHGQRTRGLLYYLYGPGRKDEHTDPHMVAAWDPLLAPDPGREPSATLTELANVLDAPVLALSDKRRPAKPVWHCSVRTAPEDRHLSEAEWATIARRIVAAVGIAPDGDLKACRWVAIRHADDHIHIVATVIRVDGKRANRDNERRRAQAECRRLEVEFGLRRLNPGDGTAHRQPTGPEQHKARRTGRAQPARETLRERVRLAVASAADEAGFFAALGALGVLVERRRAPSGDALGYRVALPGDVDKSGVPVWFPGGKLAPDLSLPKIRARLAERAGTTPPPRQPATVAWRYAIGELDPVPAALGQADASGAGVLVEVGAVLDAAAAAARPVDVRVHLRRAQRAFENATRSRIRADHRAGVALSEAARGIVYSAGGDLPDLVLAAFVHTLIGAVSVAVLWHEAHQHAQQAEAARLALAHLRAAQQEASTEPLAALRSARPAARGLARYAQQVRSALPDQADRILADEDWPALAAQLQHAERNGSDGGALLQRAEAHRELDSATHPARVIIWRIVRLAGPAPAEARAAAAETRTGLAPASPGFRAADEWDARHSVPSDAARPAR</sequence>
<keyword evidence="4" id="KW-1185">Reference proteome</keyword>
<dbReference type="EMBL" id="MLCF01000035">
    <property type="protein sequence ID" value="OIV38005.1"/>
    <property type="molecule type" value="Genomic_DNA"/>
</dbReference>
<organism evidence="3 4">
    <name type="scientific">Mangrovactinospora gilvigrisea</name>
    <dbReference type="NCBI Taxonomy" id="1428644"/>
    <lineage>
        <taxon>Bacteria</taxon>
        <taxon>Bacillati</taxon>
        <taxon>Actinomycetota</taxon>
        <taxon>Actinomycetes</taxon>
        <taxon>Kitasatosporales</taxon>
        <taxon>Streptomycetaceae</taxon>
        <taxon>Mangrovactinospora</taxon>
    </lineage>
</organism>
<dbReference type="Proteomes" id="UP000243342">
    <property type="component" value="Unassembled WGS sequence"/>
</dbReference>
<dbReference type="InterPro" id="IPR005094">
    <property type="entry name" value="Endonuclease_MobA/VirD2"/>
</dbReference>
<accession>A0A1J7BHE5</accession>
<dbReference type="Pfam" id="PF03432">
    <property type="entry name" value="Relaxase"/>
    <property type="match status" value="1"/>
</dbReference>
<feature type="compositionally biased region" description="Low complexity" evidence="1">
    <location>
        <begin position="530"/>
        <end position="543"/>
    </location>
</feature>
<comment type="caution">
    <text evidence="3">The sequence shown here is derived from an EMBL/GenBank/DDBJ whole genome shotgun (WGS) entry which is preliminary data.</text>
</comment>
<proteinExistence type="predicted"/>
<evidence type="ECO:0000256" key="1">
    <source>
        <dbReference type="SAM" id="MobiDB-lite"/>
    </source>
</evidence>
<gene>
    <name evidence="3" type="ORF">BIV57_07980</name>
</gene>
<name>A0A1J7BHE5_9ACTN</name>